<evidence type="ECO:0008006" key="3">
    <source>
        <dbReference type="Google" id="ProtNLM"/>
    </source>
</evidence>
<organism evidence="1 2">
    <name type="scientific">Pseudolysinimonas kribbensis</name>
    <dbReference type="NCBI Taxonomy" id="433641"/>
    <lineage>
        <taxon>Bacteria</taxon>
        <taxon>Bacillati</taxon>
        <taxon>Actinomycetota</taxon>
        <taxon>Actinomycetes</taxon>
        <taxon>Micrococcales</taxon>
        <taxon>Microbacteriaceae</taxon>
        <taxon>Pseudolysinimonas</taxon>
    </lineage>
</organism>
<keyword evidence="2" id="KW-1185">Reference proteome</keyword>
<reference evidence="2" key="1">
    <citation type="journal article" date="2019" name="Int. J. Syst. Evol. Microbiol.">
        <title>The Global Catalogue of Microorganisms (GCM) 10K type strain sequencing project: providing services to taxonomists for standard genome sequencing and annotation.</title>
        <authorList>
            <consortium name="The Broad Institute Genomics Platform"/>
            <consortium name="The Broad Institute Genome Sequencing Center for Infectious Disease"/>
            <person name="Wu L."/>
            <person name="Ma J."/>
        </authorList>
    </citation>
    <scope>NUCLEOTIDE SEQUENCE [LARGE SCALE GENOMIC DNA]</scope>
    <source>
        <strain evidence="2">NBRC 108894</strain>
    </source>
</reference>
<dbReference type="Gene3D" id="3.40.50.12370">
    <property type="match status" value="1"/>
</dbReference>
<dbReference type="EMBL" id="BSVB01000001">
    <property type="protein sequence ID" value="GMA96953.1"/>
    <property type="molecule type" value="Genomic_DNA"/>
</dbReference>
<accession>A0ABQ6K9N0</accession>
<comment type="caution">
    <text evidence="1">The sequence shown here is derived from an EMBL/GenBank/DDBJ whole genome shotgun (WGS) entry which is preliminary data.</text>
</comment>
<name>A0ABQ6K9N0_9MICO</name>
<evidence type="ECO:0000313" key="2">
    <source>
        <dbReference type="Proteomes" id="UP001157034"/>
    </source>
</evidence>
<dbReference type="Proteomes" id="UP001157034">
    <property type="component" value="Unassembled WGS sequence"/>
</dbReference>
<evidence type="ECO:0000313" key="1">
    <source>
        <dbReference type="EMBL" id="GMA96953.1"/>
    </source>
</evidence>
<gene>
    <name evidence="1" type="ORF">GCM10025881_37770</name>
</gene>
<dbReference type="RefSeq" id="WP_284255431.1">
    <property type="nucleotide sequence ID" value="NZ_BAAAQO010000004.1"/>
</dbReference>
<protein>
    <recommendedName>
        <fullName evidence="3">Universal stress protein</fullName>
    </recommendedName>
</protein>
<proteinExistence type="predicted"/>
<sequence length="242" mass="25754">MTGPHAATVEGGTDDFEPFGACWLADDDTSAAQRAYEWALERMAARDIPLSRFHVADLNDPLSMPTLPLPHPADVVVVGVSDAASRRRARALVNLFGCSIVIVPEDHSGGHGIVCGVDRVTTAGITAAAAGVEAEHSRQPLLLLHAVAVKAHPFSTRPGHVDPPLRIGRTAIERHHPMVDLTCRLRSIAAVHALLDESRGRELLVVGGERITSHVSVLGELIDRTSIPLLIARGGGSSRLMD</sequence>